<dbReference type="EMBL" id="LDPO01000013">
    <property type="protein sequence ID" value="KLO27631.1"/>
    <property type="molecule type" value="Genomic_DNA"/>
</dbReference>
<comment type="caution">
    <text evidence="3">The sequence shown here is derived from an EMBL/GenBank/DDBJ whole genome shotgun (WGS) entry which is preliminary data.</text>
</comment>
<reference evidence="3 4" key="1">
    <citation type="submission" date="2015-05" db="EMBL/GenBank/DDBJ databases">
        <title>Genome sequence of Mycobacterium heraklionense Davo strain.</title>
        <authorList>
            <person name="Greninger A.L."/>
            <person name="Cunningham G."/>
            <person name="Miller S."/>
        </authorList>
    </citation>
    <scope>NUCLEOTIDE SEQUENCE [LARGE SCALE GENOMIC DNA]</scope>
    <source>
        <strain evidence="3 4">Davo</strain>
    </source>
</reference>
<keyword evidence="2" id="KW-0812">Transmembrane</keyword>
<feature type="region of interest" description="Disordered" evidence="1">
    <location>
        <begin position="72"/>
        <end position="97"/>
    </location>
</feature>
<keyword evidence="2" id="KW-1133">Transmembrane helix</keyword>
<keyword evidence="4" id="KW-1185">Reference proteome</keyword>
<feature type="transmembrane region" description="Helical" evidence="2">
    <location>
        <begin position="47"/>
        <end position="66"/>
    </location>
</feature>
<feature type="compositionally biased region" description="Basic and acidic residues" evidence="1">
    <location>
        <begin position="8"/>
        <end position="33"/>
    </location>
</feature>
<evidence type="ECO:0000256" key="2">
    <source>
        <dbReference type="SAM" id="Phobius"/>
    </source>
</evidence>
<protein>
    <submittedName>
        <fullName evidence="3">Uncharacterized protein</fullName>
    </submittedName>
</protein>
<proteinExistence type="predicted"/>
<feature type="region of interest" description="Disordered" evidence="1">
    <location>
        <begin position="1"/>
        <end position="39"/>
    </location>
</feature>
<accession>A0ABR5FD39</accession>
<feature type="compositionally biased region" description="Low complexity" evidence="1">
    <location>
        <begin position="77"/>
        <end position="87"/>
    </location>
</feature>
<keyword evidence="2" id="KW-0472">Membrane</keyword>
<organism evidence="3 4">
    <name type="scientific">Mycolicibacter heraklionensis</name>
    <dbReference type="NCBI Taxonomy" id="512402"/>
    <lineage>
        <taxon>Bacteria</taxon>
        <taxon>Bacillati</taxon>
        <taxon>Actinomycetota</taxon>
        <taxon>Actinomycetes</taxon>
        <taxon>Mycobacteriales</taxon>
        <taxon>Mycobacteriaceae</taxon>
        <taxon>Mycolicibacter</taxon>
    </lineage>
</organism>
<feature type="compositionally biased region" description="Pro residues" evidence="1">
    <location>
        <begin position="88"/>
        <end position="97"/>
    </location>
</feature>
<evidence type="ECO:0000313" key="4">
    <source>
        <dbReference type="Proteomes" id="UP000036464"/>
    </source>
</evidence>
<name>A0ABR5FD39_9MYCO</name>
<dbReference type="Proteomes" id="UP000036464">
    <property type="component" value="Unassembled WGS sequence"/>
</dbReference>
<evidence type="ECO:0000313" key="3">
    <source>
        <dbReference type="EMBL" id="KLO27631.1"/>
    </source>
</evidence>
<evidence type="ECO:0000256" key="1">
    <source>
        <dbReference type="SAM" id="MobiDB-lite"/>
    </source>
</evidence>
<sequence>MKNLRATRAAEAKLAAEDAKKAERARKREDAKAQWDAQSPEEKKATFKVLAVVIGVVIFIFVLIGACNGHSDDDKNSTSATTTSRTPYTPPPAPVVRPAPTNAEVQNAFQAYIAERAGAGVMLAQSVTSVAVADGVVTVTADPSPTLLELSPFDNLAELFGTPVAFDDDDGVWLREIVQRVDVVTSTGASLGSLTAAQLRKIGTGE</sequence>
<gene>
    <name evidence="3" type="ORF">ABW16_15335</name>
</gene>